<dbReference type="Proteomes" id="UP000240357">
    <property type="component" value="Unassembled WGS sequence"/>
</dbReference>
<dbReference type="InterPro" id="IPR029052">
    <property type="entry name" value="Metallo-depent_PP-like"/>
</dbReference>
<feature type="chain" id="PRO_5015482259" description="Calcineurin-like phosphoesterase domain-containing protein" evidence="1">
    <location>
        <begin position="22"/>
        <end position="812"/>
    </location>
</feature>
<keyword evidence="3" id="KW-1185">Reference proteome</keyword>
<reference evidence="2 3" key="1">
    <citation type="submission" date="2018-03" db="EMBL/GenBank/DDBJ databases">
        <title>Adhaeribacter sp. HMF7605 Genome sequencing and assembly.</title>
        <authorList>
            <person name="Kang H."/>
            <person name="Kang J."/>
            <person name="Cha I."/>
            <person name="Kim H."/>
            <person name="Joh K."/>
        </authorList>
    </citation>
    <scope>NUCLEOTIDE SEQUENCE [LARGE SCALE GENOMIC DNA]</scope>
    <source>
        <strain evidence="2 3">HMF7605</strain>
    </source>
</reference>
<evidence type="ECO:0000256" key="1">
    <source>
        <dbReference type="SAM" id="SignalP"/>
    </source>
</evidence>
<organism evidence="2 3">
    <name type="scientific">Adhaeribacter arboris</name>
    <dbReference type="NCBI Taxonomy" id="2072846"/>
    <lineage>
        <taxon>Bacteria</taxon>
        <taxon>Pseudomonadati</taxon>
        <taxon>Bacteroidota</taxon>
        <taxon>Cytophagia</taxon>
        <taxon>Cytophagales</taxon>
        <taxon>Hymenobacteraceae</taxon>
        <taxon>Adhaeribacter</taxon>
    </lineage>
</organism>
<dbReference type="SUPFAM" id="SSF56300">
    <property type="entry name" value="Metallo-dependent phosphatases"/>
    <property type="match status" value="1"/>
</dbReference>
<sequence length="812" mass="91625">MLKKILLLGLLSWGISRQVMAQAPDSIAQVVYLLGNTATTIIAPNHLRAFQQALQAEHHPFTIVHLGDIAANRGMGKRVNLGANRKIDQLLQLTKTRGNLYLVPGDKDWDNSGKEGLDDVRRLENYIKTHQTRAQVLFPGRGCPGPEVKDIGSNLRLIAINSQWWMHPYRKPAEPDTDCGVLSDSEFLEALEDAIENANGRQILIVGHHPILSNGYYGGHMSLKKHLFPFSDTRFKVLNWLPLPGLGSLYASYRQNVGVPRDMSNPGYQNFITNLNRVFQIHDQLIYAAAHDYSLQLNTLDSNYHIVSGSFSQKRFVAKNPASLFNQAINGYVKLTIYKNGKVTTTFYQFAKPGTTVAVAEQTLFQSACDPAPVKNIPVNKQVGPCVKPEVPEPVTTEEVTTNGNKATLIAGPQYAARGLKVKFFGHLYRKSWTQPVQVPLLYLSRTKEKLRPEKTGGGQTTSLRLKAADGRQFVFRSVDKDPIGTIPIELRNTIVTDVLRQITPTEQPYGALVVSSLLDSTDILHAQPKLFVLADDRALGPFRKNYQEMFGLLEERPGDARSEQPGFAGSTNVKNSFNLYQALYQDNNNRIDALGYGKARAFDIFIGDWGRQPDNWRWAGFQTDSQTVYRPIPRDRDHAFSRWDGIIPWLADRKWALPNIQNFDKELSGLRSLTWPARYLDRFLLISLNRQDWINLAQYLQQTFTDAVIDKAIAELPPEIAAQEGKEISATLKARRTRLPLVLQEYYEQLAQYVDIVGSNKNEYFKVERLPEAQVRVQIFKKIKKQTYRRVLPSSIGLSSGTKLKKFAYTA</sequence>
<evidence type="ECO:0000313" key="2">
    <source>
        <dbReference type="EMBL" id="PSR54815.1"/>
    </source>
</evidence>
<dbReference type="OrthoDB" id="333971at2"/>
<feature type="signal peptide" evidence="1">
    <location>
        <begin position="1"/>
        <end position="21"/>
    </location>
</feature>
<evidence type="ECO:0008006" key="4">
    <source>
        <dbReference type="Google" id="ProtNLM"/>
    </source>
</evidence>
<protein>
    <recommendedName>
        <fullName evidence="4">Calcineurin-like phosphoesterase domain-containing protein</fullName>
    </recommendedName>
</protein>
<accession>A0A2T2YH24</accession>
<dbReference type="RefSeq" id="WP_106930839.1">
    <property type="nucleotide sequence ID" value="NZ_PYFT01000001.1"/>
</dbReference>
<dbReference type="AlphaFoldDB" id="A0A2T2YH24"/>
<comment type="caution">
    <text evidence="2">The sequence shown here is derived from an EMBL/GenBank/DDBJ whole genome shotgun (WGS) entry which is preliminary data.</text>
</comment>
<gene>
    <name evidence="2" type="ORF">AHMF7605_15545</name>
</gene>
<dbReference type="EMBL" id="PYFT01000001">
    <property type="protein sequence ID" value="PSR54815.1"/>
    <property type="molecule type" value="Genomic_DNA"/>
</dbReference>
<evidence type="ECO:0000313" key="3">
    <source>
        <dbReference type="Proteomes" id="UP000240357"/>
    </source>
</evidence>
<name>A0A2T2YH24_9BACT</name>
<dbReference type="Gene3D" id="3.60.21.10">
    <property type="match status" value="1"/>
</dbReference>
<keyword evidence="1" id="KW-0732">Signal</keyword>
<proteinExistence type="predicted"/>